<organism evidence="2 3">
    <name type="scientific">Iodobacter fluviatilis</name>
    <dbReference type="NCBI Taxonomy" id="537"/>
    <lineage>
        <taxon>Bacteria</taxon>
        <taxon>Pseudomonadati</taxon>
        <taxon>Pseudomonadota</taxon>
        <taxon>Betaproteobacteria</taxon>
        <taxon>Neisseriales</taxon>
        <taxon>Chitinibacteraceae</taxon>
        <taxon>Iodobacter</taxon>
    </lineage>
</organism>
<dbReference type="Pfam" id="PF19267">
    <property type="entry name" value="CIS_spike_tip"/>
    <property type="match status" value="1"/>
</dbReference>
<dbReference type="AlphaFoldDB" id="A0A7G3GFH3"/>
<proteinExistence type="predicted"/>
<sequence length="146" mass="15279">MSSKPVLCTSQQIMCKPQLGAAILLAPVMLTLSSSASKLKVMGKPVVLQGDIAKVKMPSPYMAGAFVIPGALLVQADAEKPEQLSKKLKVENKAVLLQAPVPVVGKTTAPAMQPNPPGPPKPDDHSEYKAPQIGKALPAPIKLKTV</sequence>
<keyword evidence="3" id="KW-1185">Reference proteome</keyword>
<geneLocation type="plasmid" evidence="2 3">
    <name>pl1</name>
</geneLocation>
<evidence type="ECO:0000256" key="1">
    <source>
        <dbReference type="SAM" id="MobiDB-lite"/>
    </source>
</evidence>
<dbReference type="Proteomes" id="UP000515917">
    <property type="component" value="Plasmid pl1"/>
</dbReference>
<dbReference type="GeneID" id="39458637"/>
<dbReference type="InterPro" id="IPR045362">
    <property type="entry name" value="CIS_spike_tip"/>
</dbReference>
<gene>
    <name evidence="2" type="ORF">C1H71_20615</name>
</gene>
<dbReference type="KEGG" id="ifl:C1H71_20615"/>
<keyword evidence="2" id="KW-0614">Plasmid</keyword>
<dbReference type="EMBL" id="CP025783">
    <property type="protein sequence ID" value="QBC45944.1"/>
    <property type="molecule type" value="Genomic_DNA"/>
</dbReference>
<evidence type="ECO:0000313" key="3">
    <source>
        <dbReference type="Proteomes" id="UP000515917"/>
    </source>
</evidence>
<evidence type="ECO:0000313" key="2">
    <source>
        <dbReference type="EMBL" id="QBC45944.1"/>
    </source>
</evidence>
<name>A0A7G3GFH3_9NEIS</name>
<feature type="region of interest" description="Disordered" evidence="1">
    <location>
        <begin position="106"/>
        <end position="146"/>
    </location>
</feature>
<dbReference type="RefSeq" id="WP_130108409.1">
    <property type="nucleotide sequence ID" value="NZ_CP025783.1"/>
</dbReference>
<accession>A0A7G3GFH3</accession>
<protein>
    <submittedName>
        <fullName evidence="2">Uncharacterized protein</fullName>
    </submittedName>
</protein>
<reference evidence="2 3" key="1">
    <citation type="submission" date="2018-01" db="EMBL/GenBank/DDBJ databases">
        <title>Genome sequence of Iodobacter sp. strain PCH194 isolated from Indian Trans-Himalaya.</title>
        <authorList>
            <person name="Kumar V."/>
            <person name="Thakur V."/>
            <person name="Kumar S."/>
            <person name="Singh D."/>
        </authorList>
    </citation>
    <scope>NUCLEOTIDE SEQUENCE [LARGE SCALE GENOMIC DNA]</scope>
    <source>
        <strain evidence="2 3">PCH194</strain>
        <plasmid evidence="2 3">pl1</plasmid>
    </source>
</reference>